<dbReference type="OrthoDB" id="2194544at2759"/>
<dbReference type="GO" id="GO:0015074">
    <property type="term" value="P:DNA integration"/>
    <property type="evidence" value="ECO:0007669"/>
    <property type="project" value="InterPro"/>
</dbReference>
<accession>A0A1X0Q897</accession>
<name>A0A1X0Q897_9MICR</name>
<dbReference type="CDD" id="cd01647">
    <property type="entry name" value="RT_LTR"/>
    <property type="match status" value="1"/>
</dbReference>
<dbReference type="PROSITE" id="PS50878">
    <property type="entry name" value="RT_POL"/>
    <property type="match status" value="1"/>
</dbReference>
<dbReference type="InterPro" id="IPR001584">
    <property type="entry name" value="Integrase_cat-core"/>
</dbReference>
<dbReference type="EC" id="2.7.7.49" evidence="1"/>
<dbReference type="AlphaFoldDB" id="A0A1X0Q897"/>
<dbReference type="InterPro" id="IPR043502">
    <property type="entry name" value="DNA/RNA_pol_sf"/>
</dbReference>
<dbReference type="Gene3D" id="2.40.70.10">
    <property type="entry name" value="Acid Proteases"/>
    <property type="match status" value="1"/>
</dbReference>
<dbReference type="PANTHER" id="PTHR37984:SF5">
    <property type="entry name" value="PROTEIN NYNRIN-LIKE"/>
    <property type="match status" value="1"/>
</dbReference>
<dbReference type="InterPro" id="IPR021109">
    <property type="entry name" value="Peptidase_aspartic_dom_sf"/>
</dbReference>
<dbReference type="InterPro" id="IPR043128">
    <property type="entry name" value="Rev_trsase/Diguanyl_cyclase"/>
</dbReference>
<evidence type="ECO:0000313" key="11">
    <source>
        <dbReference type="Proteomes" id="UP000192356"/>
    </source>
</evidence>
<dbReference type="GO" id="GO:0016787">
    <property type="term" value="F:hydrolase activity"/>
    <property type="evidence" value="ECO:0007669"/>
    <property type="project" value="UniProtKB-KW"/>
</dbReference>
<dbReference type="InterPro" id="IPR000477">
    <property type="entry name" value="RT_dom"/>
</dbReference>
<dbReference type="GO" id="GO:0005634">
    <property type="term" value="C:nucleus"/>
    <property type="evidence" value="ECO:0007669"/>
    <property type="project" value="UniProtKB-ARBA"/>
</dbReference>
<evidence type="ECO:0000256" key="7">
    <source>
        <dbReference type="ARBA" id="ARBA00022918"/>
    </source>
</evidence>
<evidence type="ECO:0000256" key="5">
    <source>
        <dbReference type="ARBA" id="ARBA00022759"/>
    </source>
</evidence>
<feature type="domain" description="Integrase catalytic" evidence="9">
    <location>
        <begin position="971"/>
        <end position="1109"/>
    </location>
</feature>
<gene>
    <name evidence="10" type="primary">TF26</name>
    <name evidence="10" type="ORF">HERIO_2075</name>
</gene>
<dbReference type="PROSITE" id="PS50994">
    <property type="entry name" value="INTEGRASE"/>
    <property type="match status" value="1"/>
</dbReference>
<sequence>MQGVRKTYGSMERLNKLCSNHSLGFSKMCTSAIPHENYGKPKSEWSRDNESNQLIELVEQLKMETIDYPTYIGDRAGPILKIEKFVDRNKQNIIEWGKKFRLIMDRCEINERDSLKHLYLLVDEKYHGLLNGKRKIETALNSLISESYNKEKFNELYEELKNLKVGRRSNIKEYYEKFSGILQIADLCVSPKERFNDRELSELFYSGIPKWMQYECIRLGNMSLKDKVRILYQLEVKHQEDYQKERKGNKFNDVNKNQLHNTTEIRNKKDGRNYNEEKKMEKMGVIAEVDKGPDEIMLNCEVKEIGQCEALLDAGAKQNFINEEILQRSKLLRKTNQMLIKVANGEKVMLNEEVELLVKFDQLPGVEYKINAIIFPKLTHDLILGMQFIRQNNVAIDLSTGILRMDNKYVEIQGVKEDSVSEPENMVVDNLRVIQDDERIEMVLKPFKLQNPEFGLLRGFKHEIKLTDEIPVQGKAYGMPQSLLSGLREEIEELLKHGIIRKSNSYYGLPSFVIQKKNGKVRLVTNFIELNDKTIPEVYPFPDMNDKIINLRNAKWFSQVDLDRGFYQIELKEEDKHKTGFLLPIGHFEYCRLPMGLINSPKAFQRVMDELIGHLEYCEVFVDDILIFSNSFEEHLIHIREVCKIILDRGGKINFEKSKFGSTTVTYLGNIIDSEGIKPIVDKMIEYEHKVIKTKRGLRKFLGVANWYRKYVMNLSELTNKLNEKLKIKDDFKWTKEDEEMKNKIIEATRKYEKLMHINPNEEFFLETDASERGIGGVLRQAHGIVGIYSRKLQGSELNYSIPEKELYAVIKSMNHFRKLIWGRRLTVLTDSKDVASIKGMNESRLKRWLSLMGEYEYCIKHIDGNENCLADAISRGEIRVVETMRIQSEKKLKQDENGKIIIDEKNIEQFVRDIHVCLLHSGISRMYQTLKRYYSIKNIKEVIERVCSECKECKLNKNRRVYHETGKGRLHCDEINRNVSSDIIGPFLREVRGRVVNYYGITFTDLCSRYCKVYFTRRIRGEELVNAFKSKWIKDVGIPKLFYSDQGRQYTSEEFQRYLKDLNIKQRFNTAYNPQGNGISERFNQEIGLGLRMYGHLCLDEIEAAIEYGHNNSYCRSIGACPMEIMKEMNEIDMKRRRIKIDLKEVNRIAKEGNNLNKDDEQVGPENRFDVQIGDEVYIKTTVRGKTDPYQEGPFKVIEISKGKNVLFIDFRRKREWVNLRRVVIFKDRGNCRILQNE</sequence>
<dbReference type="GO" id="GO:0003676">
    <property type="term" value="F:nucleic acid binding"/>
    <property type="evidence" value="ECO:0007669"/>
    <property type="project" value="InterPro"/>
</dbReference>
<dbReference type="PANTHER" id="PTHR37984">
    <property type="entry name" value="PROTEIN CBG26694"/>
    <property type="match status" value="1"/>
</dbReference>
<dbReference type="SUPFAM" id="SSF56672">
    <property type="entry name" value="DNA/RNA polymerases"/>
    <property type="match status" value="1"/>
</dbReference>
<dbReference type="InterPro" id="IPR041588">
    <property type="entry name" value="Integrase_H2C2"/>
</dbReference>
<dbReference type="SUPFAM" id="SSF50630">
    <property type="entry name" value="Acid proteases"/>
    <property type="match status" value="1"/>
</dbReference>
<dbReference type="EMBL" id="LVKB01000151">
    <property type="protein sequence ID" value="ORD95944.1"/>
    <property type="molecule type" value="Genomic_DNA"/>
</dbReference>
<keyword evidence="4" id="KW-0540">Nuclease</keyword>
<dbReference type="InterPro" id="IPR012337">
    <property type="entry name" value="RNaseH-like_sf"/>
</dbReference>
<dbReference type="GO" id="GO:0004519">
    <property type="term" value="F:endonuclease activity"/>
    <property type="evidence" value="ECO:0007669"/>
    <property type="project" value="UniProtKB-KW"/>
</dbReference>
<evidence type="ECO:0000259" key="8">
    <source>
        <dbReference type="PROSITE" id="PS50878"/>
    </source>
</evidence>
<keyword evidence="11" id="KW-1185">Reference proteome</keyword>
<evidence type="ECO:0000256" key="3">
    <source>
        <dbReference type="ARBA" id="ARBA00022695"/>
    </source>
</evidence>
<dbReference type="InterPro" id="IPR050951">
    <property type="entry name" value="Retrovirus_Pol_polyprotein"/>
</dbReference>
<keyword evidence="6" id="KW-0378">Hydrolase</keyword>
<feature type="domain" description="Reverse transcriptase" evidence="8">
    <location>
        <begin position="495"/>
        <end position="672"/>
    </location>
</feature>
<dbReference type="Proteomes" id="UP000192356">
    <property type="component" value="Unassembled WGS sequence"/>
</dbReference>
<dbReference type="Pfam" id="PF00665">
    <property type="entry name" value="rve"/>
    <property type="match status" value="1"/>
</dbReference>
<dbReference type="InterPro" id="IPR041373">
    <property type="entry name" value="RT_RNaseH"/>
</dbReference>
<keyword evidence="7" id="KW-0695">RNA-directed DNA polymerase</keyword>
<comment type="caution">
    <text evidence="10">The sequence shown here is derived from an EMBL/GenBank/DDBJ whole genome shotgun (WGS) entry which is preliminary data.</text>
</comment>
<dbReference type="Gene3D" id="3.30.420.10">
    <property type="entry name" value="Ribonuclease H-like superfamily/Ribonuclease H"/>
    <property type="match status" value="1"/>
</dbReference>
<organism evidence="10 11">
    <name type="scientific">Hepatospora eriocheir</name>
    <dbReference type="NCBI Taxonomy" id="1081669"/>
    <lineage>
        <taxon>Eukaryota</taxon>
        <taxon>Fungi</taxon>
        <taxon>Fungi incertae sedis</taxon>
        <taxon>Microsporidia</taxon>
        <taxon>Hepatosporidae</taxon>
        <taxon>Hepatospora</taxon>
    </lineage>
</organism>
<keyword evidence="5" id="KW-0255">Endonuclease</keyword>
<dbReference type="InterPro" id="IPR036397">
    <property type="entry name" value="RNaseH_sf"/>
</dbReference>
<dbReference type="VEuPathDB" id="MicrosporidiaDB:A0H76_1359"/>
<dbReference type="Gene3D" id="1.10.340.70">
    <property type="match status" value="1"/>
</dbReference>
<keyword evidence="3" id="KW-0548">Nucleotidyltransferase</keyword>
<dbReference type="CDD" id="cd00303">
    <property type="entry name" value="retropepsin_like"/>
    <property type="match status" value="1"/>
</dbReference>
<dbReference type="GO" id="GO:0003964">
    <property type="term" value="F:RNA-directed DNA polymerase activity"/>
    <property type="evidence" value="ECO:0007669"/>
    <property type="project" value="UniProtKB-KW"/>
</dbReference>
<dbReference type="CDD" id="cd09274">
    <property type="entry name" value="RNase_HI_RT_Ty3"/>
    <property type="match status" value="1"/>
</dbReference>
<dbReference type="Pfam" id="PF17921">
    <property type="entry name" value="Integrase_H2C2"/>
    <property type="match status" value="1"/>
</dbReference>
<evidence type="ECO:0000256" key="2">
    <source>
        <dbReference type="ARBA" id="ARBA00022679"/>
    </source>
</evidence>
<dbReference type="Gene3D" id="3.30.70.270">
    <property type="match status" value="2"/>
</dbReference>
<dbReference type="Pfam" id="PF00078">
    <property type="entry name" value="RVT_1"/>
    <property type="match status" value="1"/>
</dbReference>
<dbReference type="Pfam" id="PF08284">
    <property type="entry name" value="RVP_2"/>
    <property type="match status" value="1"/>
</dbReference>
<evidence type="ECO:0000313" key="10">
    <source>
        <dbReference type="EMBL" id="ORD95944.1"/>
    </source>
</evidence>
<evidence type="ECO:0000256" key="6">
    <source>
        <dbReference type="ARBA" id="ARBA00022801"/>
    </source>
</evidence>
<dbReference type="VEuPathDB" id="MicrosporidiaDB:HERIO_2075"/>
<dbReference type="Pfam" id="PF17917">
    <property type="entry name" value="RT_RNaseH"/>
    <property type="match status" value="1"/>
</dbReference>
<protein>
    <recommendedName>
        <fullName evidence="1">RNA-directed DNA polymerase</fullName>
        <ecNumber evidence="1">2.7.7.49</ecNumber>
    </recommendedName>
</protein>
<evidence type="ECO:0000259" key="9">
    <source>
        <dbReference type="PROSITE" id="PS50994"/>
    </source>
</evidence>
<dbReference type="SUPFAM" id="SSF53098">
    <property type="entry name" value="Ribonuclease H-like"/>
    <property type="match status" value="1"/>
</dbReference>
<proteinExistence type="predicted"/>
<evidence type="ECO:0000256" key="4">
    <source>
        <dbReference type="ARBA" id="ARBA00022722"/>
    </source>
</evidence>
<dbReference type="Gene3D" id="3.10.10.10">
    <property type="entry name" value="HIV Type 1 Reverse Transcriptase, subunit A, domain 1"/>
    <property type="match status" value="1"/>
</dbReference>
<reference evidence="10 11" key="1">
    <citation type="journal article" date="2017" name="Environ. Microbiol.">
        <title>Decay of the glycolytic pathway and adaptation to intranuclear parasitism within Enterocytozoonidae microsporidia.</title>
        <authorList>
            <person name="Wiredu Boakye D."/>
            <person name="Jaroenlak P."/>
            <person name="Prachumwat A."/>
            <person name="Williams T.A."/>
            <person name="Bateman K.S."/>
            <person name="Itsathitphaisarn O."/>
            <person name="Sritunyalucksana K."/>
            <person name="Paszkiewicz K.H."/>
            <person name="Moore K.A."/>
            <person name="Stentiford G.D."/>
            <person name="Williams B.A."/>
        </authorList>
    </citation>
    <scope>NUCLEOTIDE SEQUENCE [LARGE SCALE GENOMIC DNA]</scope>
    <source>
        <strain evidence="10 11">GB1</strain>
    </source>
</reference>
<evidence type="ECO:0000256" key="1">
    <source>
        <dbReference type="ARBA" id="ARBA00012493"/>
    </source>
</evidence>
<keyword evidence="2" id="KW-0808">Transferase</keyword>